<keyword evidence="6" id="KW-0975">Bacterial flagellum</keyword>
<dbReference type="InterPro" id="IPR010930">
    <property type="entry name" value="Flg_bb/hook_C_dom"/>
</dbReference>
<dbReference type="InterPro" id="IPR002371">
    <property type="entry name" value="FlgK"/>
</dbReference>
<feature type="domain" description="Flagellar basal-body/hook protein C-terminal" evidence="8">
    <location>
        <begin position="896"/>
        <end position="933"/>
    </location>
</feature>
<keyword evidence="11" id="KW-0966">Cell projection</keyword>
<keyword evidence="11" id="KW-0969">Cilium</keyword>
<dbReference type="Proteomes" id="UP001595555">
    <property type="component" value="Unassembled WGS sequence"/>
</dbReference>
<keyword evidence="11" id="KW-0282">Flagellum</keyword>
<evidence type="ECO:0000259" key="10">
    <source>
        <dbReference type="Pfam" id="PF22638"/>
    </source>
</evidence>
<dbReference type="PRINTS" id="PR01005">
    <property type="entry name" value="FLGHOOKAP1"/>
</dbReference>
<dbReference type="SUPFAM" id="SSF64518">
    <property type="entry name" value="Phase 1 flagellin"/>
    <property type="match status" value="2"/>
</dbReference>
<reference evidence="12" key="1">
    <citation type="journal article" date="2019" name="Int. J. Syst. Evol. Microbiol.">
        <title>The Global Catalogue of Microorganisms (GCM) 10K type strain sequencing project: providing services to taxonomists for standard genome sequencing and annotation.</title>
        <authorList>
            <consortium name="The Broad Institute Genomics Platform"/>
            <consortium name="The Broad Institute Genome Sequencing Center for Infectious Disease"/>
            <person name="Wu L."/>
            <person name="Ma J."/>
        </authorList>
    </citation>
    <scope>NUCLEOTIDE SEQUENCE [LARGE SCALE GENOMIC DNA]</scope>
    <source>
        <strain evidence="12">KCTC 52237</strain>
    </source>
</reference>
<comment type="similarity">
    <text evidence="3">Belongs to the flagella basal body rod proteins family.</text>
</comment>
<dbReference type="EMBL" id="JBHRTF010000003">
    <property type="protein sequence ID" value="MFC3115495.1"/>
    <property type="molecule type" value="Genomic_DNA"/>
</dbReference>
<feature type="domain" description="Flagellar hook-associated protein 1 D2-like" evidence="9">
    <location>
        <begin position="346"/>
        <end position="421"/>
    </location>
</feature>
<evidence type="ECO:0000256" key="6">
    <source>
        <dbReference type="ARBA" id="ARBA00023143"/>
    </source>
</evidence>
<dbReference type="PANTHER" id="PTHR30033">
    <property type="entry name" value="FLAGELLAR HOOK-ASSOCIATED PROTEIN 1"/>
    <property type="match status" value="1"/>
</dbReference>
<dbReference type="Pfam" id="PF00460">
    <property type="entry name" value="Flg_bb_rod"/>
    <property type="match status" value="1"/>
</dbReference>
<keyword evidence="12" id="KW-1185">Reference proteome</keyword>
<feature type="domain" description="Flagellar basal body rod protein N-terminal" evidence="7">
    <location>
        <begin position="5"/>
        <end position="34"/>
    </location>
</feature>
<comment type="caution">
    <text evidence="11">The sequence shown here is derived from an EMBL/GenBank/DDBJ whole genome shotgun (WGS) entry which is preliminary data.</text>
</comment>
<accession>A0ABV7FDX8</accession>
<evidence type="ECO:0000256" key="2">
    <source>
        <dbReference type="ARBA" id="ARBA00004613"/>
    </source>
</evidence>
<evidence type="ECO:0000259" key="8">
    <source>
        <dbReference type="Pfam" id="PF06429"/>
    </source>
</evidence>
<dbReference type="Pfam" id="PF21158">
    <property type="entry name" value="flgK_1st_1"/>
    <property type="match status" value="1"/>
</dbReference>
<proteinExistence type="inferred from homology"/>
<dbReference type="RefSeq" id="WP_378117835.1">
    <property type="nucleotide sequence ID" value="NZ_JBHRTF010000003.1"/>
</dbReference>
<dbReference type="InterPro" id="IPR053927">
    <property type="entry name" value="FlgK_helical"/>
</dbReference>
<protein>
    <recommendedName>
        <fullName evidence="4">Flagellar hook-associated protein 1</fullName>
    </recommendedName>
</protein>
<sequence length="935" mass="98867">MSGILSNAVSGLQASQNALRTAGHNISNANTQGYSRQEVNYVTRPEQYVGSAGFIGSGVNTASIERVVNEFVTNQLRLDTATYNQLNKFNTNIGKVDKLFADVSTGLAGALQTFFASMQNGANDPASTPARQLIVTETESLSIRFNNLHQRLSDIEKSVSGEIKTITSQISSLANSIATLNQSIAENRASGNGNEPNDLMDKRDEALRQLSELVSLQLVKQDDGDVNVFIGNGQPLVVGTQVSALAVTNDGKIQVKSNNSFADITDKISGGQIGGLLGFREQVLLPSMNELGRIALVMADQFNTQQQQGIDLDGDYGQKMFGDINDPILAANRVVHGQNAQPFDRVISVTIEDTNQITTSDYLFEIVPNSQNYVITRLSDKSVVEQGTLSGAYPTSIGFDGVSINLTSGSFQGGDTFLIQPTKNGSRDIQASISRPEDLAFASPVRTASNSSNSGSGLISAGEVLSLVDSEGNRLPAFSTPGMLSPPIIIRFTSETTYDVLDNTDPANPKDLVPAMRDQTFIPGASNNIFTSDIGETRVTGNGDRIGLPLGRTAQTAAQPPDLPGPMTATSLPQSNGYLAEQLRFTFTDPATGAITNRAITTSPGASAAQTAAQISALPGVSANAYTTATITDINFDASSFAPPLQLSVNGENLLEYNFSNNGFSSEVPNPNVSEAEFNDYLAERINTNENLKALGIRAQSGNNPITGAPELRLVASSGVNLDIRLSASNATVNSIDVNDGTGNPNVRLSGQDDPLTIGTVEQSAITVGGRIDITMANGISLQTSPTNSPLFGDSSLPGFASSSFVGYQVAVSGQPKPGDTFTIGFNTDGKNDNRNALAMVALETTATMQDGTLSFGDGYGKLVEEVGTKSSLSKINTEASRNLLEQSQSMRDGISGVNLDEEAADLIKFQQLYQANAQVISVARELFDTLLSSL</sequence>
<dbReference type="Pfam" id="PF22638">
    <property type="entry name" value="FlgK_D1"/>
    <property type="match status" value="1"/>
</dbReference>
<evidence type="ECO:0000256" key="3">
    <source>
        <dbReference type="ARBA" id="ARBA00009677"/>
    </source>
</evidence>
<evidence type="ECO:0000259" key="7">
    <source>
        <dbReference type="Pfam" id="PF00460"/>
    </source>
</evidence>
<dbReference type="InterPro" id="IPR001444">
    <property type="entry name" value="Flag_bb_rod_N"/>
</dbReference>
<evidence type="ECO:0000256" key="1">
    <source>
        <dbReference type="ARBA" id="ARBA00004365"/>
    </source>
</evidence>
<dbReference type="NCBIfam" id="TIGR02492">
    <property type="entry name" value="flgK_ends"/>
    <property type="match status" value="1"/>
</dbReference>
<organism evidence="11 12">
    <name type="scientific">Cellvibrio fontiphilus</name>
    <dbReference type="NCBI Taxonomy" id="1815559"/>
    <lineage>
        <taxon>Bacteria</taxon>
        <taxon>Pseudomonadati</taxon>
        <taxon>Pseudomonadota</taxon>
        <taxon>Gammaproteobacteria</taxon>
        <taxon>Cellvibrionales</taxon>
        <taxon>Cellvibrionaceae</taxon>
        <taxon>Cellvibrio</taxon>
    </lineage>
</organism>
<evidence type="ECO:0000313" key="11">
    <source>
        <dbReference type="EMBL" id="MFC3115495.1"/>
    </source>
</evidence>
<gene>
    <name evidence="11" type="primary">flgK</name>
    <name evidence="11" type="ORF">ACFODX_08005</name>
</gene>
<dbReference type="PANTHER" id="PTHR30033:SF1">
    <property type="entry name" value="FLAGELLAR HOOK-ASSOCIATED PROTEIN 1"/>
    <property type="match status" value="1"/>
</dbReference>
<evidence type="ECO:0000313" key="12">
    <source>
        <dbReference type="Proteomes" id="UP001595555"/>
    </source>
</evidence>
<evidence type="ECO:0000259" key="9">
    <source>
        <dbReference type="Pfam" id="PF21158"/>
    </source>
</evidence>
<evidence type="ECO:0000256" key="5">
    <source>
        <dbReference type="ARBA" id="ARBA00022525"/>
    </source>
</evidence>
<evidence type="ECO:0000256" key="4">
    <source>
        <dbReference type="ARBA" id="ARBA00016244"/>
    </source>
</evidence>
<dbReference type="Pfam" id="PF06429">
    <property type="entry name" value="Flg_bbr_C"/>
    <property type="match status" value="1"/>
</dbReference>
<comment type="subcellular location">
    <subcellularLocation>
        <location evidence="1">Bacterial flagellum</location>
    </subcellularLocation>
    <subcellularLocation>
        <location evidence="2">Secreted</location>
    </subcellularLocation>
</comment>
<keyword evidence="5" id="KW-0964">Secreted</keyword>
<dbReference type="InterPro" id="IPR049119">
    <property type="entry name" value="FlgK_D2-like"/>
</dbReference>
<feature type="domain" description="Flagellar hook-associated protein FlgK helical" evidence="10">
    <location>
        <begin position="94"/>
        <end position="321"/>
    </location>
</feature>
<name>A0ABV7FDX8_9GAMM</name>